<organism evidence="1">
    <name type="scientific">Arundo donax</name>
    <name type="common">Giant reed</name>
    <name type="synonym">Donax arundinaceus</name>
    <dbReference type="NCBI Taxonomy" id="35708"/>
    <lineage>
        <taxon>Eukaryota</taxon>
        <taxon>Viridiplantae</taxon>
        <taxon>Streptophyta</taxon>
        <taxon>Embryophyta</taxon>
        <taxon>Tracheophyta</taxon>
        <taxon>Spermatophyta</taxon>
        <taxon>Magnoliopsida</taxon>
        <taxon>Liliopsida</taxon>
        <taxon>Poales</taxon>
        <taxon>Poaceae</taxon>
        <taxon>PACMAD clade</taxon>
        <taxon>Arundinoideae</taxon>
        <taxon>Arundineae</taxon>
        <taxon>Arundo</taxon>
    </lineage>
</organism>
<name>A0A0A9FRI4_ARUDO</name>
<dbReference type="EMBL" id="GBRH01184965">
    <property type="protein sequence ID" value="JAE12931.1"/>
    <property type="molecule type" value="Transcribed_RNA"/>
</dbReference>
<reference evidence="1" key="2">
    <citation type="journal article" date="2015" name="Data Brief">
        <title>Shoot transcriptome of the giant reed, Arundo donax.</title>
        <authorList>
            <person name="Barrero R.A."/>
            <person name="Guerrero F.D."/>
            <person name="Moolhuijzen P."/>
            <person name="Goolsby J.A."/>
            <person name="Tidwell J."/>
            <person name="Bellgard S.E."/>
            <person name="Bellgard M.I."/>
        </authorList>
    </citation>
    <scope>NUCLEOTIDE SEQUENCE</scope>
    <source>
        <tissue evidence="1">Shoot tissue taken approximately 20 cm above the soil surface</tissue>
    </source>
</reference>
<dbReference type="AlphaFoldDB" id="A0A0A9FRI4"/>
<proteinExistence type="predicted"/>
<reference evidence="1" key="1">
    <citation type="submission" date="2014-09" db="EMBL/GenBank/DDBJ databases">
        <authorList>
            <person name="Magalhaes I.L.F."/>
            <person name="Oliveira U."/>
            <person name="Santos F.R."/>
            <person name="Vidigal T.H.D.A."/>
            <person name="Brescovit A.D."/>
            <person name="Santos A.J."/>
        </authorList>
    </citation>
    <scope>NUCLEOTIDE SEQUENCE</scope>
    <source>
        <tissue evidence="1">Shoot tissue taken approximately 20 cm above the soil surface</tissue>
    </source>
</reference>
<evidence type="ECO:0000313" key="1">
    <source>
        <dbReference type="EMBL" id="JAE12931.1"/>
    </source>
</evidence>
<protein>
    <submittedName>
        <fullName evidence="1">Uncharacterized protein</fullName>
    </submittedName>
</protein>
<sequence length="32" mass="3763">MSYIKKKQWGNSKINNFVETIILHEIPLASPY</sequence>
<accession>A0A0A9FRI4</accession>